<accession>A0ABN8Y507</accession>
<organism evidence="2 3">
    <name type="scientific">Rangifer tarandus platyrhynchus</name>
    <name type="common">Svalbard reindeer</name>
    <dbReference type="NCBI Taxonomy" id="3082113"/>
    <lineage>
        <taxon>Eukaryota</taxon>
        <taxon>Metazoa</taxon>
        <taxon>Chordata</taxon>
        <taxon>Craniata</taxon>
        <taxon>Vertebrata</taxon>
        <taxon>Euteleostomi</taxon>
        <taxon>Mammalia</taxon>
        <taxon>Eutheria</taxon>
        <taxon>Laurasiatheria</taxon>
        <taxon>Artiodactyla</taxon>
        <taxon>Ruminantia</taxon>
        <taxon>Pecora</taxon>
        <taxon>Cervidae</taxon>
        <taxon>Odocoileinae</taxon>
        <taxon>Rangifer</taxon>
    </lineage>
</organism>
<dbReference type="Proteomes" id="UP001176941">
    <property type="component" value="Chromosome 14"/>
</dbReference>
<dbReference type="EMBL" id="OX459950">
    <property type="protein sequence ID" value="CAI9156668.1"/>
    <property type="molecule type" value="Genomic_DNA"/>
</dbReference>
<evidence type="ECO:0000256" key="1">
    <source>
        <dbReference type="SAM" id="MobiDB-lite"/>
    </source>
</evidence>
<feature type="region of interest" description="Disordered" evidence="1">
    <location>
        <begin position="1"/>
        <end position="61"/>
    </location>
</feature>
<keyword evidence="3" id="KW-1185">Reference proteome</keyword>
<proteinExistence type="predicted"/>
<gene>
    <name evidence="2" type="ORF">MRATA1EN1_LOCUS5630</name>
</gene>
<protein>
    <submittedName>
        <fullName evidence="2">Uncharacterized protein</fullName>
    </submittedName>
</protein>
<name>A0ABN8Y507_RANTA</name>
<evidence type="ECO:0000313" key="3">
    <source>
        <dbReference type="Proteomes" id="UP001176941"/>
    </source>
</evidence>
<reference evidence="2" key="1">
    <citation type="submission" date="2023-04" db="EMBL/GenBank/DDBJ databases">
        <authorList>
            <consortium name="ELIXIR-Norway"/>
        </authorList>
    </citation>
    <scope>NUCLEOTIDE SEQUENCE [LARGE SCALE GENOMIC DNA]</scope>
</reference>
<feature type="compositionally biased region" description="Polar residues" evidence="1">
    <location>
        <begin position="1"/>
        <end position="19"/>
    </location>
</feature>
<sequence length="103" mass="11259">MQTVLQSETHSQGPSNVSSVHCVRSEPLRAYPPRGPAGAGAHGDGLTRGRRRRCSHPGLQGVPLFPRGLSILHSRSTPSREDSWCDPKFLPYFLAPGTTHHRP</sequence>
<evidence type="ECO:0000313" key="2">
    <source>
        <dbReference type="EMBL" id="CAI9156668.1"/>
    </source>
</evidence>